<evidence type="ECO:0000313" key="3">
    <source>
        <dbReference type="EMBL" id="KAK0587068.1"/>
    </source>
</evidence>
<accession>A0AA39VQV9</accession>
<dbReference type="PANTHER" id="PTHR31286:SF99">
    <property type="entry name" value="DUF4283 DOMAIN-CONTAINING PROTEIN"/>
    <property type="match status" value="1"/>
</dbReference>
<feature type="compositionally biased region" description="Polar residues" evidence="1">
    <location>
        <begin position="125"/>
        <end position="142"/>
    </location>
</feature>
<dbReference type="Proteomes" id="UP001168877">
    <property type="component" value="Unassembled WGS sequence"/>
</dbReference>
<evidence type="ECO:0000313" key="4">
    <source>
        <dbReference type="Proteomes" id="UP001168877"/>
    </source>
</evidence>
<organism evidence="3 4">
    <name type="scientific">Acer saccharum</name>
    <name type="common">Sugar maple</name>
    <dbReference type="NCBI Taxonomy" id="4024"/>
    <lineage>
        <taxon>Eukaryota</taxon>
        <taxon>Viridiplantae</taxon>
        <taxon>Streptophyta</taxon>
        <taxon>Embryophyta</taxon>
        <taxon>Tracheophyta</taxon>
        <taxon>Spermatophyta</taxon>
        <taxon>Magnoliopsida</taxon>
        <taxon>eudicotyledons</taxon>
        <taxon>Gunneridae</taxon>
        <taxon>Pentapetalae</taxon>
        <taxon>rosids</taxon>
        <taxon>malvids</taxon>
        <taxon>Sapindales</taxon>
        <taxon>Sapindaceae</taxon>
        <taxon>Hippocastanoideae</taxon>
        <taxon>Acereae</taxon>
        <taxon>Acer</taxon>
    </lineage>
</organism>
<reference evidence="3" key="2">
    <citation type="submission" date="2023-06" db="EMBL/GenBank/DDBJ databases">
        <authorList>
            <person name="Swenson N.G."/>
            <person name="Wegrzyn J.L."/>
            <person name="Mcevoy S.L."/>
        </authorList>
    </citation>
    <scope>NUCLEOTIDE SEQUENCE</scope>
    <source>
        <strain evidence="3">NS2018</strain>
        <tissue evidence="3">Leaf</tissue>
    </source>
</reference>
<reference evidence="3" key="1">
    <citation type="journal article" date="2022" name="Plant J.">
        <title>Strategies of tolerance reflected in two North American maple genomes.</title>
        <authorList>
            <person name="McEvoy S.L."/>
            <person name="Sezen U.U."/>
            <person name="Trouern-Trend A."/>
            <person name="McMahon S.M."/>
            <person name="Schaberg P.G."/>
            <person name="Yang J."/>
            <person name="Wegrzyn J.L."/>
            <person name="Swenson N.G."/>
        </authorList>
    </citation>
    <scope>NUCLEOTIDE SEQUENCE</scope>
    <source>
        <strain evidence="3">NS2018</strain>
    </source>
</reference>
<evidence type="ECO:0000256" key="1">
    <source>
        <dbReference type="SAM" id="MobiDB-lite"/>
    </source>
</evidence>
<protein>
    <recommendedName>
        <fullName evidence="2">Zinc knuckle CX2CX4HX4C domain-containing protein</fullName>
    </recommendedName>
</protein>
<feature type="domain" description="Zinc knuckle CX2CX4HX4C" evidence="2">
    <location>
        <begin position="65"/>
        <end position="107"/>
    </location>
</feature>
<feature type="region of interest" description="Disordered" evidence="1">
    <location>
        <begin position="117"/>
        <end position="147"/>
    </location>
</feature>
<sequence length="371" mass="41441">MRRPHTLNFILVKFRQKWQLIGQWQLTDLEDGYFMARFHMREDLEFVLTGGPLARGRFARIYVDLDITQPLKSSLEVDNRSIKVEYENLGLIYFKCGRVGHNKEACLEDVLNRKEGAQVSEDKTSSGATSNVTGLSEPSQDNFGPWLQASYRRNGRNNMGLSFGGKISALLVGSGKASNDTRQGNGSPSHGAEIYGKLTKPPRILVLTKISNREGSKKKQVPYTVSKYKVSAGTNKGLLNRPLKENLSGVHEGTMSKSINKGKQISIEMDEDLEDSDVLKILYKDMLDSVVIGTGSISPSPNLDRCISSPESKTLYSQLSFCGYVTDDVLLNNQYAAEKQTRSCDDVFVIWFSSFLYLGPKNRSFSPSNFM</sequence>
<dbReference type="PANTHER" id="PTHR31286">
    <property type="entry name" value="GLYCINE-RICH CELL WALL STRUCTURAL PROTEIN 1.8-LIKE"/>
    <property type="match status" value="1"/>
</dbReference>
<feature type="compositionally biased region" description="Polar residues" evidence="1">
    <location>
        <begin position="176"/>
        <end position="188"/>
    </location>
</feature>
<proteinExistence type="predicted"/>
<gene>
    <name evidence="3" type="ORF">LWI29_016800</name>
</gene>
<dbReference type="InterPro" id="IPR025836">
    <property type="entry name" value="Zn_knuckle_CX2CX4HX4C"/>
</dbReference>
<dbReference type="EMBL" id="JAUESC010000382">
    <property type="protein sequence ID" value="KAK0587068.1"/>
    <property type="molecule type" value="Genomic_DNA"/>
</dbReference>
<evidence type="ECO:0000259" key="2">
    <source>
        <dbReference type="Pfam" id="PF14392"/>
    </source>
</evidence>
<name>A0AA39VQV9_ACESA</name>
<dbReference type="Pfam" id="PF14392">
    <property type="entry name" value="zf-CCHC_4"/>
    <property type="match status" value="1"/>
</dbReference>
<dbReference type="AlphaFoldDB" id="A0AA39VQV9"/>
<feature type="region of interest" description="Disordered" evidence="1">
    <location>
        <begin position="175"/>
        <end position="195"/>
    </location>
</feature>
<keyword evidence="4" id="KW-1185">Reference proteome</keyword>
<comment type="caution">
    <text evidence="3">The sequence shown here is derived from an EMBL/GenBank/DDBJ whole genome shotgun (WGS) entry which is preliminary data.</text>
</comment>
<dbReference type="InterPro" id="IPR040256">
    <property type="entry name" value="At4g02000-like"/>
</dbReference>